<organism evidence="7 8">
    <name type="scientific">Xylanibacillus composti</name>
    <dbReference type="NCBI Taxonomy" id="1572762"/>
    <lineage>
        <taxon>Bacteria</taxon>
        <taxon>Bacillati</taxon>
        <taxon>Bacillota</taxon>
        <taxon>Bacilli</taxon>
        <taxon>Bacillales</taxon>
        <taxon>Paenibacillaceae</taxon>
        <taxon>Xylanibacillus</taxon>
    </lineage>
</organism>
<evidence type="ECO:0000256" key="1">
    <source>
        <dbReference type="ARBA" id="ARBA00009477"/>
    </source>
</evidence>
<accession>A0A8J4H1Q1</accession>
<dbReference type="InterPro" id="IPR058792">
    <property type="entry name" value="Beta-barrel_RND_2"/>
</dbReference>
<keyword evidence="2" id="KW-0175">Coiled coil</keyword>
<feature type="coiled-coil region" evidence="2">
    <location>
        <begin position="102"/>
        <end position="161"/>
    </location>
</feature>
<feature type="signal peptide" evidence="3">
    <location>
        <begin position="1"/>
        <end position="20"/>
    </location>
</feature>
<dbReference type="InterPro" id="IPR006143">
    <property type="entry name" value="RND_pump_MFP"/>
</dbReference>
<dbReference type="Gene3D" id="2.40.420.20">
    <property type="match status" value="1"/>
</dbReference>
<evidence type="ECO:0000313" key="7">
    <source>
        <dbReference type="EMBL" id="GIQ67811.1"/>
    </source>
</evidence>
<evidence type="ECO:0000259" key="4">
    <source>
        <dbReference type="Pfam" id="PF25917"/>
    </source>
</evidence>
<evidence type="ECO:0000256" key="2">
    <source>
        <dbReference type="SAM" id="Coils"/>
    </source>
</evidence>
<protein>
    <recommendedName>
        <fullName evidence="9">Efflux RND transporter periplasmic adaptor subunit</fullName>
    </recommendedName>
</protein>
<sequence>MHKRKAIILAAAFALLTACASPQLPAEGEQEVAAKKVKVTEVAAITMGEAIRVDAAIQPSSRVDIAAQVNGEVLAKHVSVGDSVSSGQTLVELDQADYRAALSRAQLAKEKVLLQLENYKVQLRENSSGQNTEIDMLQLSLREADLSIQEANRNLQKAVLKSPIAGVVVDMPDLAIGQQVNPGQQLVQVEQIDPLHVEAAVKEKDLQLIQNKESLSVFVPVLGQTLEADVVYLSPSASSQQGSGFALKLKIDNPEGAIRPGMSAQVILDDSLAQTVSAVPIASVLEEDGTAYVYTVSEDAVAVKTQVELGRKNKEYAEIVAGLQEHDRVVSVGQSLLADGDSVEIVE</sequence>
<evidence type="ECO:0000259" key="5">
    <source>
        <dbReference type="Pfam" id="PF25954"/>
    </source>
</evidence>
<dbReference type="NCBIfam" id="TIGR01730">
    <property type="entry name" value="RND_mfp"/>
    <property type="match status" value="1"/>
</dbReference>
<comment type="similarity">
    <text evidence="1">Belongs to the membrane fusion protein (MFP) (TC 8.A.1) family.</text>
</comment>
<dbReference type="RefSeq" id="WP_213410461.1">
    <property type="nucleotide sequence ID" value="NZ_BOVK01000007.1"/>
</dbReference>
<dbReference type="PROSITE" id="PS51257">
    <property type="entry name" value="PROKAR_LIPOPROTEIN"/>
    <property type="match status" value="1"/>
</dbReference>
<dbReference type="Pfam" id="PF25989">
    <property type="entry name" value="YknX_C"/>
    <property type="match status" value="1"/>
</dbReference>
<evidence type="ECO:0008006" key="9">
    <source>
        <dbReference type="Google" id="ProtNLM"/>
    </source>
</evidence>
<dbReference type="InterPro" id="IPR058625">
    <property type="entry name" value="MdtA-like_BSH"/>
</dbReference>
<dbReference type="AlphaFoldDB" id="A0A8J4H1Q1"/>
<dbReference type="Gene3D" id="2.40.50.100">
    <property type="match status" value="1"/>
</dbReference>
<dbReference type="Proteomes" id="UP000677918">
    <property type="component" value="Unassembled WGS sequence"/>
</dbReference>
<dbReference type="InterPro" id="IPR058637">
    <property type="entry name" value="YknX-like_C"/>
</dbReference>
<dbReference type="SUPFAM" id="SSF111369">
    <property type="entry name" value="HlyD-like secretion proteins"/>
    <property type="match status" value="1"/>
</dbReference>
<keyword evidence="3" id="KW-0732">Signal</keyword>
<dbReference type="Pfam" id="PF25954">
    <property type="entry name" value="Beta-barrel_RND_2"/>
    <property type="match status" value="1"/>
</dbReference>
<dbReference type="GO" id="GO:0015562">
    <property type="term" value="F:efflux transmembrane transporter activity"/>
    <property type="evidence" value="ECO:0007669"/>
    <property type="project" value="TreeGrafter"/>
</dbReference>
<feature type="domain" description="Multidrug resistance protein MdtA-like barrel-sandwich hybrid" evidence="4">
    <location>
        <begin position="62"/>
        <end position="169"/>
    </location>
</feature>
<dbReference type="GO" id="GO:1990281">
    <property type="term" value="C:efflux pump complex"/>
    <property type="evidence" value="ECO:0007669"/>
    <property type="project" value="TreeGrafter"/>
</dbReference>
<proteinExistence type="inferred from homology"/>
<name>A0A8J4H1Q1_9BACL</name>
<feature type="domain" description="CusB-like beta-barrel" evidence="5">
    <location>
        <begin position="197"/>
        <end position="270"/>
    </location>
</feature>
<keyword evidence="8" id="KW-1185">Reference proteome</keyword>
<feature type="chain" id="PRO_5039710185" description="Efflux RND transporter periplasmic adaptor subunit" evidence="3">
    <location>
        <begin position="21"/>
        <end position="347"/>
    </location>
</feature>
<dbReference type="Gene3D" id="2.40.30.170">
    <property type="match status" value="1"/>
</dbReference>
<evidence type="ECO:0000256" key="3">
    <source>
        <dbReference type="SAM" id="SignalP"/>
    </source>
</evidence>
<evidence type="ECO:0000259" key="6">
    <source>
        <dbReference type="Pfam" id="PF25989"/>
    </source>
</evidence>
<reference evidence="7" key="1">
    <citation type="submission" date="2021-04" db="EMBL/GenBank/DDBJ databases">
        <title>Draft genome sequence of Xylanibacillus composti strain K13.</title>
        <authorList>
            <person name="Uke A."/>
            <person name="Chhe C."/>
            <person name="Baramee S."/>
            <person name="Kosugi A."/>
        </authorList>
    </citation>
    <scope>NUCLEOTIDE SEQUENCE</scope>
    <source>
        <strain evidence="7">K13</strain>
    </source>
</reference>
<gene>
    <name evidence="7" type="ORF">XYCOK13_06350</name>
</gene>
<feature type="domain" description="YknX-like C-terminal permuted SH3-like" evidence="6">
    <location>
        <begin position="277"/>
        <end position="345"/>
    </location>
</feature>
<comment type="caution">
    <text evidence="7">The sequence shown here is derived from an EMBL/GenBank/DDBJ whole genome shotgun (WGS) entry which is preliminary data.</text>
</comment>
<dbReference type="EMBL" id="BOVK01000007">
    <property type="protein sequence ID" value="GIQ67811.1"/>
    <property type="molecule type" value="Genomic_DNA"/>
</dbReference>
<evidence type="ECO:0000313" key="8">
    <source>
        <dbReference type="Proteomes" id="UP000677918"/>
    </source>
</evidence>
<dbReference type="Pfam" id="PF25917">
    <property type="entry name" value="BSH_RND"/>
    <property type="match status" value="1"/>
</dbReference>
<dbReference type="PANTHER" id="PTHR30469">
    <property type="entry name" value="MULTIDRUG RESISTANCE PROTEIN MDTA"/>
    <property type="match status" value="1"/>
</dbReference>